<evidence type="ECO:0000256" key="2">
    <source>
        <dbReference type="ARBA" id="ARBA00022771"/>
    </source>
</evidence>
<keyword evidence="11" id="KW-1185">Reference proteome</keyword>
<keyword evidence="2 5" id="KW-0863">Zinc-finger</keyword>
<dbReference type="InParanoid" id="E1ZRP7"/>
<evidence type="ECO:0000256" key="1">
    <source>
        <dbReference type="ARBA" id="ARBA00022723"/>
    </source>
</evidence>
<gene>
    <name evidence="10" type="ORF">CHLNCDRAFT_55078</name>
</gene>
<dbReference type="SUPFAM" id="SSF47676">
    <property type="entry name" value="Conserved domain common to transcription factors TFIIS, elongin A, CRSP70"/>
    <property type="match status" value="1"/>
</dbReference>
<dbReference type="InterPro" id="IPR035441">
    <property type="entry name" value="TFIIS/LEDGF_dom_sf"/>
</dbReference>
<dbReference type="KEGG" id="cvr:CHLNCDRAFT_55078"/>
<feature type="compositionally biased region" description="Polar residues" evidence="6">
    <location>
        <begin position="457"/>
        <end position="474"/>
    </location>
</feature>
<feature type="region of interest" description="Disordered" evidence="6">
    <location>
        <begin position="276"/>
        <end position="359"/>
    </location>
</feature>
<feature type="compositionally biased region" description="Basic and acidic residues" evidence="6">
    <location>
        <begin position="314"/>
        <end position="326"/>
    </location>
</feature>
<feature type="signal peptide" evidence="7">
    <location>
        <begin position="1"/>
        <end position="18"/>
    </location>
</feature>
<dbReference type="Pfam" id="PF08711">
    <property type="entry name" value="Med26"/>
    <property type="match status" value="1"/>
</dbReference>
<evidence type="ECO:0000256" key="4">
    <source>
        <dbReference type="PROSITE-ProRule" id="PRU00649"/>
    </source>
</evidence>
<protein>
    <recommendedName>
        <fullName evidence="12">Serine/threonine-protein phosphatase 1 regulatory subunit 10</fullName>
    </recommendedName>
</protein>
<accession>E1ZRP7</accession>
<feature type="chain" id="PRO_5003156043" description="Serine/threonine-protein phosphatase 1 regulatory subunit 10" evidence="7">
    <location>
        <begin position="19"/>
        <end position="494"/>
    </location>
</feature>
<keyword evidence="1 5" id="KW-0479">Metal-binding</keyword>
<feature type="region of interest" description="Disordered" evidence="6">
    <location>
        <begin position="453"/>
        <end position="494"/>
    </location>
</feature>
<dbReference type="PROSITE" id="PS50103">
    <property type="entry name" value="ZF_C3H1"/>
    <property type="match status" value="1"/>
</dbReference>
<feature type="region of interest" description="Disordered" evidence="6">
    <location>
        <begin position="16"/>
        <end position="61"/>
    </location>
</feature>
<name>E1ZRP7_CHLVA</name>
<reference evidence="10 11" key="1">
    <citation type="journal article" date="2010" name="Plant Cell">
        <title>The Chlorella variabilis NC64A genome reveals adaptation to photosymbiosis, coevolution with viruses, and cryptic sex.</title>
        <authorList>
            <person name="Blanc G."/>
            <person name="Duncan G."/>
            <person name="Agarkova I."/>
            <person name="Borodovsky M."/>
            <person name="Gurnon J."/>
            <person name="Kuo A."/>
            <person name="Lindquist E."/>
            <person name="Lucas S."/>
            <person name="Pangilinan J."/>
            <person name="Polle J."/>
            <person name="Salamov A."/>
            <person name="Terry A."/>
            <person name="Yamada T."/>
            <person name="Dunigan D.D."/>
            <person name="Grigoriev I.V."/>
            <person name="Claverie J.M."/>
            <person name="Van Etten J.L."/>
        </authorList>
    </citation>
    <scope>NUCLEOTIDE SEQUENCE [LARGE SCALE GENOMIC DNA]</scope>
    <source>
        <strain evidence="10 11">NC64A</strain>
    </source>
</reference>
<keyword evidence="3 5" id="KW-0862">Zinc</keyword>
<dbReference type="SUPFAM" id="SSF90229">
    <property type="entry name" value="CCCH zinc finger"/>
    <property type="match status" value="1"/>
</dbReference>
<dbReference type="GO" id="GO:0005634">
    <property type="term" value="C:nucleus"/>
    <property type="evidence" value="ECO:0007669"/>
    <property type="project" value="UniProtKB-SubCell"/>
</dbReference>
<dbReference type="GeneID" id="17350967"/>
<dbReference type="GO" id="GO:0008270">
    <property type="term" value="F:zinc ion binding"/>
    <property type="evidence" value="ECO:0007669"/>
    <property type="project" value="UniProtKB-KW"/>
</dbReference>
<sequence>MVLLLIAFLSAWAHPAGSTASSSSGDDDEKQPLAKRASWASQHALPQPAAPRAEARTRVNRFPKIPRSERCGSCENCLNPQRKKACIVARQRMEHRLKSQQGTLARSGTTKKPTVIAASAMSIPAKGPVPTVDPFTRCLTGILSSSGGVMQDHHLALLLQLVKRAKTKPHRTALLVVLQLSSPNILRQAVAAKLLLELQLWLSEFIAEGRQALVQKTLACLHKLPVTLAALQPPCELGKIVGRLRKHESFGSPVIEPAKRLVVRWKAMVEQSAKSASTTASMGAPAPPAANASVAAPPLETQPSASLSVTEDGDLFKGTDKQRTGVKDGVALSKKERAVAAARRVPSPEPQPRKEKKKKVTWQDEEAMVGVRWFRKEDQERLALEQRLAQMLPTIAWMNPAENDAMSEAELASMPAPPARGEDSIEATEAAARRQQRPCRYFNTPQGCYMGDRCNFAHSTVPSSEHGRNSSNSKRPAEDNKAWHHQASFKRGRI</sequence>
<evidence type="ECO:0000256" key="6">
    <source>
        <dbReference type="SAM" id="MobiDB-lite"/>
    </source>
</evidence>
<feature type="domain" description="C3H1-type" evidence="8">
    <location>
        <begin position="433"/>
        <end position="461"/>
    </location>
</feature>
<evidence type="ECO:0000256" key="3">
    <source>
        <dbReference type="ARBA" id="ARBA00022833"/>
    </source>
</evidence>
<evidence type="ECO:0000313" key="11">
    <source>
        <dbReference type="Proteomes" id="UP000008141"/>
    </source>
</evidence>
<dbReference type="PROSITE" id="PS51319">
    <property type="entry name" value="TFIIS_N"/>
    <property type="match status" value="1"/>
</dbReference>
<dbReference type="RefSeq" id="XP_005843549.1">
    <property type="nucleotide sequence ID" value="XM_005843487.1"/>
</dbReference>
<evidence type="ECO:0000256" key="5">
    <source>
        <dbReference type="PROSITE-ProRule" id="PRU00723"/>
    </source>
</evidence>
<dbReference type="AlphaFoldDB" id="E1ZRP7"/>
<organism evidence="11">
    <name type="scientific">Chlorella variabilis</name>
    <name type="common">Green alga</name>
    <dbReference type="NCBI Taxonomy" id="554065"/>
    <lineage>
        <taxon>Eukaryota</taxon>
        <taxon>Viridiplantae</taxon>
        <taxon>Chlorophyta</taxon>
        <taxon>core chlorophytes</taxon>
        <taxon>Trebouxiophyceae</taxon>
        <taxon>Chlorellales</taxon>
        <taxon>Chlorellaceae</taxon>
        <taxon>Chlorella clade</taxon>
        <taxon>Chlorella</taxon>
    </lineage>
</organism>
<feature type="zinc finger region" description="C3H1-type" evidence="5">
    <location>
        <begin position="433"/>
        <end position="461"/>
    </location>
</feature>
<dbReference type="InterPro" id="IPR000571">
    <property type="entry name" value="Znf_CCCH"/>
</dbReference>
<keyword evidence="4" id="KW-0539">Nucleus</keyword>
<evidence type="ECO:0000256" key="7">
    <source>
        <dbReference type="SAM" id="SignalP"/>
    </source>
</evidence>
<feature type="compositionally biased region" description="Low complexity" evidence="6">
    <location>
        <begin position="276"/>
        <end position="298"/>
    </location>
</feature>
<evidence type="ECO:0008006" key="12">
    <source>
        <dbReference type="Google" id="ProtNLM"/>
    </source>
</evidence>
<dbReference type="Proteomes" id="UP000008141">
    <property type="component" value="Unassembled WGS sequence"/>
</dbReference>
<comment type="subcellular location">
    <subcellularLocation>
        <location evidence="4">Nucleus</location>
    </subcellularLocation>
</comment>
<evidence type="ECO:0000259" key="8">
    <source>
        <dbReference type="PROSITE" id="PS50103"/>
    </source>
</evidence>
<dbReference type="Gene3D" id="1.20.930.10">
    <property type="entry name" value="Conserved domain common to transcription factors TFIIS, elongin A, CRSP70"/>
    <property type="match status" value="1"/>
</dbReference>
<feature type="domain" description="TFIIS N-terminal" evidence="9">
    <location>
        <begin position="196"/>
        <end position="272"/>
    </location>
</feature>
<dbReference type="STRING" id="554065.E1ZRP7"/>
<dbReference type="InterPro" id="IPR017923">
    <property type="entry name" value="TFIIS_N"/>
</dbReference>
<evidence type="ECO:0000259" key="9">
    <source>
        <dbReference type="PROSITE" id="PS51319"/>
    </source>
</evidence>
<dbReference type="InterPro" id="IPR036855">
    <property type="entry name" value="Znf_CCCH_sf"/>
</dbReference>
<keyword evidence="7" id="KW-0732">Signal</keyword>
<proteinExistence type="predicted"/>
<dbReference type="EMBL" id="GL433863">
    <property type="protein sequence ID" value="EFN51447.1"/>
    <property type="molecule type" value="Genomic_DNA"/>
</dbReference>
<feature type="compositionally biased region" description="Basic residues" evidence="6">
    <location>
        <begin position="483"/>
        <end position="494"/>
    </location>
</feature>
<dbReference type="OrthoDB" id="515336at2759"/>
<evidence type="ECO:0000313" key="10">
    <source>
        <dbReference type="EMBL" id="EFN51447.1"/>
    </source>
</evidence>